<dbReference type="GO" id="GO:0052757">
    <property type="term" value="F:chondroitin hydrolase activity"/>
    <property type="evidence" value="ECO:0007669"/>
    <property type="project" value="TreeGrafter"/>
</dbReference>
<keyword evidence="1 6" id="KW-0378">Hydrolase</keyword>
<feature type="binding site" evidence="4">
    <location>
        <position position="237"/>
    </location>
    <ligand>
        <name>substrate</name>
    </ligand>
</feature>
<evidence type="ECO:0000256" key="4">
    <source>
        <dbReference type="PIRSR" id="PIRSR610905-2"/>
    </source>
</evidence>
<dbReference type="Proteomes" id="UP000181790">
    <property type="component" value="Unassembled WGS sequence"/>
</dbReference>
<feature type="binding site" evidence="4">
    <location>
        <position position="380"/>
    </location>
    <ligand>
        <name>substrate</name>
    </ligand>
</feature>
<dbReference type="PANTHER" id="PTHR36845">
    <property type="entry name" value="HYDROLASE, PUTATIVE (AFU_ORTHOLOGUE AFUA_7G05090)-RELATED"/>
    <property type="match status" value="1"/>
</dbReference>
<keyword evidence="5" id="KW-0732">Signal</keyword>
<dbReference type="OrthoDB" id="428577at2"/>
<dbReference type="InterPro" id="IPR010905">
    <property type="entry name" value="Glyco_hydro_88"/>
</dbReference>
<sequence>MRSLLMCVPVAVFLSIATTPPVTEQTFIQENVTHADQMLKRMLKEAGGLAFPRSSKPDGSLRSTNMYDWTSGFFPGTLWYTYEATKDENLKKAAIEWTEKLEPLKTFTEHHDLGFMMYCSYGNAYRLTNNPAYKDILVQSAKSLSTRFCPKTGSIKSWNRFVSWHGEPTYTFPVIIDNMMNLELLFFASKVTGDPSFREIAVRHADTALKHQIRSDYSCYHVVCYDPETGKVLGRETAQGYADNSTWSRGQAWGIYGYTVMYRETKDKKYLETARKMADYYLNNPTLPADKIPLWDFNVAQAGYEPGVKSHTKEVTAPLRDASAAAITASALFELSDFLGKAGDRYRQAAITMVHSLAGPGYRANPGENANFLLKHCVGSIPHGVEKDVPLVYADYYFVEALNRYQNYLKKS</sequence>
<dbReference type="Gene3D" id="1.50.10.10">
    <property type="match status" value="1"/>
</dbReference>
<feature type="binding site" evidence="4">
    <location>
        <position position="249"/>
    </location>
    <ligand>
        <name>substrate</name>
    </ligand>
</feature>
<dbReference type="Pfam" id="PF07470">
    <property type="entry name" value="Glyco_hydro_88"/>
    <property type="match status" value="1"/>
</dbReference>
<evidence type="ECO:0000256" key="2">
    <source>
        <dbReference type="ARBA" id="ARBA00038358"/>
    </source>
</evidence>
<comment type="caution">
    <text evidence="6">The sequence shown here is derived from an EMBL/GenBank/DDBJ whole genome shotgun (WGS) entry which is preliminary data.</text>
</comment>
<feature type="active site" description="Nucleophile" evidence="3">
    <location>
        <position position="112"/>
    </location>
</feature>
<feature type="active site" description="Proton donor" evidence="3">
    <location>
        <position position="177"/>
    </location>
</feature>
<evidence type="ECO:0000256" key="5">
    <source>
        <dbReference type="SAM" id="SignalP"/>
    </source>
</evidence>
<dbReference type="PANTHER" id="PTHR36845:SF1">
    <property type="entry name" value="HYDROLASE, PUTATIVE (AFU_ORTHOLOGUE AFUA_7G05090)-RELATED"/>
    <property type="match status" value="1"/>
</dbReference>
<feature type="binding site" evidence="4">
    <location>
        <position position="253"/>
    </location>
    <ligand>
        <name>substrate</name>
    </ligand>
</feature>
<comment type="similarity">
    <text evidence="2">Belongs to the glycosyl hydrolase 88 family.</text>
</comment>
<evidence type="ECO:0000256" key="1">
    <source>
        <dbReference type="ARBA" id="ARBA00022801"/>
    </source>
</evidence>
<dbReference type="InterPro" id="IPR012341">
    <property type="entry name" value="6hp_glycosidase-like_sf"/>
</dbReference>
<evidence type="ECO:0000313" key="6">
    <source>
        <dbReference type="EMBL" id="OIN57373.1"/>
    </source>
</evidence>
<feature type="signal peptide" evidence="5">
    <location>
        <begin position="1"/>
        <end position="24"/>
    </location>
</feature>
<feature type="binding site" evidence="4">
    <location>
        <position position="112"/>
    </location>
    <ligand>
        <name>substrate</name>
    </ligand>
</feature>
<dbReference type="InterPro" id="IPR052369">
    <property type="entry name" value="UG_Glycosaminoglycan_Hydrolase"/>
</dbReference>
<feature type="binding site" evidence="4">
    <location>
        <position position="177"/>
    </location>
    <ligand>
        <name>substrate</name>
    </ligand>
</feature>
<name>A0A1S2VF69_9BACT</name>
<feature type="chain" id="PRO_5010317080" evidence="5">
    <location>
        <begin position="25"/>
        <end position="412"/>
    </location>
</feature>
<organism evidence="6 7">
    <name type="scientific">Arsenicibacter rosenii</name>
    <dbReference type="NCBI Taxonomy" id="1750698"/>
    <lineage>
        <taxon>Bacteria</taxon>
        <taxon>Pseudomonadati</taxon>
        <taxon>Bacteroidota</taxon>
        <taxon>Cytophagia</taxon>
        <taxon>Cytophagales</taxon>
        <taxon>Spirosomataceae</taxon>
        <taxon>Arsenicibacter</taxon>
    </lineage>
</organism>
<dbReference type="RefSeq" id="WP_071505085.1">
    <property type="nucleotide sequence ID" value="NZ_MORL01000013.1"/>
</dbReference>
<reference evidence="6 7" key="1">
    <citation type="submission" date="2016-10" db="EMBL/GenBank/DDBJ databases">
        <title>Arsenicibacter rosenii gen. nov., sp. nov., an efficient arsenic-methylating bacterium isolated from an arsenic-contaminated paddy soil.</title>
        <authorList>
            <person name="Huang K."/>
        </authorList>
    </citation>
    <scope>NUCLEOTIDE SEQUENCE [LARGE SCALE GENOMIC DNA]</scope>
    <source>
        <strain evidence="6 7">SM-1</strain>
    </source>
</reference>
<protein>
    <submittedName>
        <fullName evidence="6">Glycosyl hydrolase family 88</fullName>
    </submittedName>
</protein>
<accession>A0A1S2VF69</accession>
<dbReference type="InterPro" id="IPR008928">
    <property type="entry name" value="6-hairpin_glycosidase_sf"/>
</dbReference>
<dbReference type="SUPFAM" id="SSF48208">
    <property type="entry name" value="Six-hairpin glycosidases"/>
    <property type="match status" value="1"/>
</dbReference>
<evidence type="ECO:0000256" key="3">
    <source>
        <dbReference type="PIRSR" id="PIRSR610905-1"/>
    </source>
</evidence>
<dbReference type="EMBL" id="MORL01000013">
    <property type="protein sequence ID" value="OIN57373.1"/>
    <property type="molecule type" value="Genomic_DNA"/>
</dbReference>
<keyword evidence="7" id="KW-1185">Reference proteome</keyword>
<evidence type="ECO:0000313" key="7">
    <source>
        <dbReference type="Proteomes" id="UP000181790"/>
    </source>
</evidence>
<proteinExistence type="inferred from homology"/>
<dbReference type="GO" id="GO:0000272">
    <property type="term" value="P:polysaccharide catabolic process"/>
    <property type="evidence" value="ECO:0007669"/>
    <property type="project" value="TreeGrafter"/>
</dbReference>
<gene>
    <name evidence="6" type="ORF">BLX24_20575</name>
</gene>
<dbReference type="AlphaFoldDB" id="A0A1S2VF69"/>